<gene>
    <name evidence="4" type="ORF">A2W05_08075</name>
</gene>
<dbReference type="InterPro" id="IPR000863">
    <property type="entry name" value="Sulfotransferase_dom"/>
</dbReference>
<proteinExistence type="predicted"/>
<accession>A0A1F7RQ27</accession>
<dbReference type="SUPFAM" id="SSF52540">
    <property type="entry name" value="P-loop containing nucleoside triphosphate hydrolases"/>
    <property type="match status" value="1"/>
</dbReference>
<dbReference type="InterPro" id="IPR037359">
    <property type="entry name" value="NST/OST"/>
</dbReference>
<dbReference type="Pfam" id="PF00685">
    <property type="entry name" value="Sulfotransfer_1"/>
    <property type="match status" value="1"/>
</dbReference>
<name>A0A1F7RQ27_9BACT</name>
<dbReference type="Proteomes" id="UP000178797">
    <property type="component" value="Unassembled WGS sequence"/>
</dbReference>
<organism evidence="4 5">
    <name type="scientific">Candidatus Schekmanbacteria bacterium RBG_16_38_10</name>
    <dbReference type="NCBI Taxonomy" id="1817879"/>
    <lineage>
        <taxon>Bacteria</taxon>
        <taxon>Candidatus Schekmaniibacteriota</taxon>
    </lineage>
</organism>
<dbReference type="AlphaFoldDB" id="A0A1F7RQ27"/>
<keyword evidence="2" id="KW-0325">Glycoprotein</keyword>
<dbReference type="PANTHER" id="PTHR10605:SF56">
    <property type="entry name" value="BIFUNCTIONAL HEPARAN SULFATE N-DEACETYLASE_N-SULFOTRANSFERASE"/>
    <property type="match status" value="1"/>
</dbReference>
<evidence type="ECO:0000256" key="1">
    <source>
        <dbReference type="ARBA" id="ARBA00022679"/>
    </source>
</evidence>
<evidence type="ECO:0000256" key="2">
    <source>
        <dbReference type="ARBA" id="ARBA00023180"/>
    </source>
</evidence>
<dbReference type="GO" id="GO:0008146">
    <property type="term" value="F:sulfotransferase activity"/>
    <property type="evidence" value="ECO:0007669"/>
    <property type="project" value="InterPro"/>
</dbReference>
<dbReference type="Gene3D" id="3.40.50.300">
    <property type="entry name" value="P-loop containing nucleotide triphosphate hydrolases"/>
    <property type="match status" value="1"/>
</dbReference>
<keyword evidence="1" id="KW-0808">Transferase</keyword>
<dbReference type="InterPro" id="IPR027417">
    <property type="entry name" value="P-loop_NTPase"/>
</dbReference>
<protein>
    <recommendedName>
        <fullName evidence="3">Sulfotransferase domain-containing protein</fullName>
    </recommendedName>
</protein>
<evidence type="ECO:0000313" key="4">
    <source>
        <dbReference type="EMBL" id="OGL43659.1"/>
    </source>
</evidence>
<dbReference type="PANTHER" id="PTHR10605">
    <property type="entry name" value="HEPARAN SULFATE SULFOTRANSFERASE"/>
    <property type="match status" value="1"/>
</dbReference>
<evidence type="ECO:0000259" key="3">
    <source>
        <dbReference type="Pfam" id="PF00685"/>
    </source>
</evidence>
<evidence type="ECO:0000313" key="5">
    <source>
        <dbReference type="Proteomes" id="UP000178797"/>
    </source>
</evidence>
<sequence length="309" mass="37143">MDDVKFPLQYYRYLIIAGTTKAGTTSLFNWLAEHPEVSASFRKETNFFLDKEWENPSVYRYEDGIEKYGANYSYSLAEKLYIETSPDYLYSPGTPVKIFNSLPKAKILFILRDPFSRLISWYKFAKQIGIISPNLTFENFIIQQSQNTGSIKSNILEQGLYSKYLVRYFEIFDSNRVKVIFFEELSANPFEVMKDICKFCEIDLEFYNNFQFEVFNKSERMRFVKIHQIYIAIRKNLSLNMPLMYIRLKKIWDYFKPLYIWLNSIKDHELIISKHARQNIFDYYAHEINNLESLLKRPIPWRIEKWQNQ</sequence>
<feature type="domain" description="Sulfotransferase" evidence="3">
    <location>
        <begin position="14"/>
        <end position="219"/>
    </location>
</feature>
<comment type="caution">
    <text evidence="4">The sequence shown here is derived from an EMBL/GenBank/DDBJ whole genome shotgun (WGS) entry which is preliminary data.</text>
</comment>
<dbReference type="EMBL" id="MGDE01000216">
    <property type="protein sequence ID" value="OGL43659.1"/>
    <property type="molecule type" value="Genomic_DNA"/>
</dbReference>
<reference evidence="4 5" key="1">
    <citation type="journal article" date="2016" name="Nat. Commun.">
        <title>Thousands of microbial genomes shed light on interconnected biogeochemical processes in an aquifer system.</title>
        <authorList>
            <person name="Anantharaman K."/>
            <person name="Brown C.T."/>
            <person name="Hug L.A."/>
            <person name="Sharon I."/>
            <person name="Castelle C.J."/>
            <person name="Probst A.J."/>
            <person name="Thomas B.C."/>
            <person name="Singh A."/>
            <person name="Wilkins M.J."/>
            <person name="Karaoz U."/>
            <person name="Brodie E.L."/>
            <person name="Williams K.H."/>
            <person name="Hubbard S.S."/>
            <person name="Banfield J.F."/>
        </authorList>
    </citation>
    <scope>NUCLEOTIDE SEQUENCE [LARGE SCALE GENOMIC DNA]</scope>
</reference>